<dbReference type="Proteomes" id="UP000324748">
    <property type="component" value="Unassembled WGS sequence"/>
</dbReference>
<feature type="signal peptide" evidence="5">
    <location>
        <begin position="1"/>
        <end position="18"/>
    </location>
</feature>
<dbReference type="SUPFAM" id="SSF57850">
    <property type="entry name" value="RING/U-box"/>
    <property type="match status" value="1"/>
</dbReference>
<dbReference type="EMBL" id="VSWC01000079">
    <property type="protein sequence ID" value="KAA1094574.1"/>
    <property type="molecule type" value="Genomic_DNA"/>
</dbReference>
<reference evidence="9 10" key="1">
    <citation type="submission" date="2019-05" db="EMBL/GenBank/DDBJ databases">
        <title>Emergence of the Ug99 lineage of the wheat stem rust pathogen through somatic hybridization.</title>
        <authorList>
            <person name="Li F."/>
            <person name="Upadhyaya N.M."/>
            <person name="Sperschneider J."/>
            <person name="Matny O."/>
            <person name="Nguyen-Phuc H."/>
            <person name="Mago R."/>
            <person name="Raley C."/>
            <person name="Miller M.E."/>
            <person name="Silverstein K.A.T."/>
            <person name="Henningsen E."/>
            <person name="Hirsch C.D."/>
            <person name="Visser B."/>
            <person name="Pretorius Z.A."/>
            <person name="Steffenson B.J."/>
            <person name="Schwessinger B."/>
            <person name="Dodds P.N."/>
            <person name="Figueroa M."/>
        </authorList>
    </citation>
    <scope>NUCLEOTIDE SEQUENCE [LARGE SCALE GENOMIC DNA]</scope>
    <source>
        <strain evidence="7">21-0</strain>
        <strain evidence="8 10">Ug99</strain>
    </source>
</reference>
<evidence type="ECO:0000313" key="8">
    <source>
        <dbReference type="EMBL" id="KAA1122342.1"/>
    </source>
</evidence>
<evidence type="ECO:0000313" key="7">
    <source>
        <dbReference type="EMBL" id="KAA1094574.1"/>
    </source>
</evidence>
<evidence type="ECO:0000256" key="1">
    <source>
        <dbReference type="ARBA" id="ARBA00022723"/>
    </source>
</evidence>
<feature type="chain" id="PRO_5033474570" description="RING-type domain-containing protein" evidence="5">
    <location>
        <begin position="19"/>
        <end position="168"/>
    </location>
</feature>
<gene>
    <name evidence="7" type="ORF">PGT21_025354</name>
    <name evidence="8" type="ORF">PGTUg99_036824</name>
</gene>
<name>A0A5B0RAC8_PUCGR</name>
<keyword evidence="2 4" id="KW-0863">Zinc-finger</keyword>
<dbReference type="InterPro" id="IPR001841">
    <property type="entry name" value="Znf_RING"/>
</dbReference>
<evidence type="ECO:0000313" key="10">
    <source>
        <dbReference type="Proteomes" id="UP000325313"/>
    </source>
</evidence>
<dbReference type="PANTHER" id="PTHR14155:SF627">
    <property type="entry name" value="OS06G0192800 PROTEIN"/>
    <property type="match status" value="1"/>
</dbReference>
<dbReference type="Proteomes" id="UP000325313">
    <property type="component" value="Unassembled WGS sequence"/>
</dbReference>
<sequence>MFSIHIFVVALILEAIISTPFIPAPDKTASVGSHDLLKSINYHMKRSLEEGGSSSITCSICHAPMSDDEVRCWPNCQHPFHSRCIGPWFVIPGSTCPLCRGSGSKIEGTTGQENSLQNPNTVGDLLKYCLDQERQCELIGYDLVELEASTVFKVSQMLCKLQTCTPHP</sequence>
<protein>
    <recommendedName>
        <fullName evidence="6">RING-type domain-containing protein</fullName>
    </recommendedName>
</protein>
<dbReference type="SMART" id="SM00184">
    <property type="entry name" value="RING"/>
    <property type="match status" value="1"/>
</dbReference>
<comment type="caution">
    <text evidence="8">The sequence shown here is derived from an EMBL/GenBank/DDBJ whole genome shotgun (WGS) entry which is preliminary data.</text>
</comment>
<dbReference type="CDD" id="cd16448">
    <property type="entry name" value="RING-H2"/>
    <property type="match status" value="1"/>
</dbReference>
<dbReference type="GO" id="GO:0008270">
    <property type="term" value="F:zinc ion binding"/>
    <property type="evidence" value="ECO:0007669"/>
    <property type="project" value="UniProtKB-KW"/>
</dbReference>
<feature type="domain" description="RING-type" evidence="6">
    <location>
        <begin position="58"/>
        <end position="100"/>
    </location>
</feature>
<dbReference type="EMBL" id="VDEP01000236">
    <property type="protein sequence ID" value="KAA1122342.1"/>
    <property type="molecule type" value="Genomic_DNA"/>
</dbReference>
<dbReference type="PROSITE" id="PS50089">
    <property type="entry name" value="ZF_RING_2"/>
    <property type="match status" value="1"/>
</dbReference>
<dbReference type="AlphaFoldDB" id="A0A5B0RAC8"/>
<keyword evidence="9" id="KW-1185">Reference proteome</keyword>
<evidence type="ECO:0000259" key="6">
    <source>
        <dbReference type="PROSITE" id="PS50089"/>
    </source>
</evidence>
<accession>A0A5B0RAC8</accession>
<dbReference type="PANTHER" id="PTHR14155">
    <property type="entry name" value="RING FINGER DOMAIN-CONTAINING"/>
    <property type="match status" value="1"/>
</dbReference>
<evidence type="ECO:0000256" key="2">
    <source>
        <dbReference type="ARBA" id="ARBA00022771"/>
    </source>
</evidence>
<organism evidence="8 10">
    <name type="scientific">Puccinia graminis f. sp. tritici</name>
    <dbReference type="NCBI Taxonomy" id="56615"/>
    <lineage>
        <taxon>Eukaryota</taxon>
        <taxon>Fungi</taxon>
        <taxon>Dikarya</taxon>
        <taxon>Basidiomycota</taxon>
        <taxon>Pucciniomycotina</taxon>
        <taxon>Pucciniomycetes</taxon>
        <taxon>Pucciniales</taxon>
        <taxon>Pucciniaceae</taxon>
        <taxon>Puccinia</taxon>
    </lineage>
</organism>
<proteinExistence type="predicted"/>
<keyword evidence="1" id="KW-0479">Metal-binding</keyword>
<dbReference type="OrthoDB" id="1681166at2759"/>
<dbReference type="Gene3D" id="3.30.40.10">
    <property type="entry name" value="Zinc/RING finger domain, C3HC4 (zinc finger)"/>
    <property type="match status" value="1"/>
</dbReference>
<evidence type="ECO:0000256" key="3">
    <source>
        <dbReference type="ARBA" id="ARBA00022833"/>
    </source>
</evidence>
<evidence type="ECO:0000256" key="4">
    <source>
        <dbReference type="PROSITE-ProRule" id="PRU00175"/>
    </source>
</evidence>
<dbReference type="InterPro" id="IPR013083">
    <property type="entry name" value="Znf_RING/FYVE/PHD"/>
</dbReference>
<keyword evidence="3" id="KW-0862">Zinc</keyword>
<dbReference type="Pfam" id="PF13639">
    <property type="entry name" value="zf-RING_2"/>
    <property type="match status" value="1"/>
</dbReference>
<keyword evidence="5" id="KW-0732">Signal</keyword>
<evidence type="ECO:0000313" key="9">
    <source>
        <dbReference type="Proteomes" id="UP000324748"/>
    </source>
</evidence>
<dbReference type="InterPro" id="IPR053238">
    <property type="entry name" value="RING-H2_zinc_finger"/>
</dbReference>
<evidence type="ECO:0000256" key="5">
    <source>
        <dbReference type="SAM" id="SignalP"/>
    </source>
</evidence>